<comment type="similarity">
    <text evidence="1">Belongs to the CbxX/CfxQ family.</text>
</comment>
<dbReference type="OrthoDB" id="2423195at2759"/>
<feature type="compositionally biased region" description="Basic and acidic residues" evidence="5">
    <location>
        <begin position="2194"/>
        <end position="2209"/>
    </location>
</feature>
<evidence type="ECO:0000256" key="2">
    <source>
        <dbReference type="ARBA" id="ARBA00022741"/>
    </source>
</evidence>
<dbReference type="Pfam" id="PF13086">
    <property type="entry name" value="AAA_11"/>
    <property type="match status" value="1"/>
</dbReference>
<reference evidence="7 8" key="1">
    <citation type="journal article" date="2018" name="Front. Microbiol.">
        <title>Genome-Wide Analysis of Corynespora cassiicola Leaf Fall Disease Putative Effectors.</title>
        <authorList>
            <person name="Lopez D."/>
            <person name="Ribeiro S."/>
            <person name="Label P."/>
            <person name="Fumanal B."/>
            <person name="Venisse J.S."/>
            <person name="Kohler A."/>
            <person name="de Oliveira R.R."/>
            <person name="Labutti K."/>
            <person name="Lipzen A."/>
            <person name="Lail K."/>
            <person name="Bauer D."/>
            <person name="Ohm R.A."/>
            <person name="Barry K.W."/>
            <person name="Spatafora J."/>
            <person name="Grigoriev I.V."/>
            <person name="Martin F.M."/>
            <person name="Pujade-Renaud V."/>
        </authorList>
    </citation>
    <scope>NUCLEOTIDE SEQUENCE [LARGE SCALE GENOMIC DNA]</scope>
    <source>
        <strain evidence="7 8">Philippines</strain>
    </source>
</reference>
<feature type="domain" description="AAA+ ATPase" evidence="6">
    <location>
        <begin position="1892"/>
        <end position="2029"/>
    </location>
</feature>
<feature type="domain" description="AAA+ ATPase" evidence="6">
    <location>
        <begin position="479"/>
        <end position="785"/>
    </location>
</feature>
<keyword evidence="7" id="KW-0378">Hydrolase</keyword>
<keyword evidence="3" id="KW-0347">Helicase</keyword>
<dbReference type="PANTHER" id="PTHR43392">
    <property type="entry name" value="AAA-TYPE ATPASE FAMILY PROTEIN / ANKYRIN REPEAT FAMILY PROTEIN"/>
    <property type="match status" value="1"/>
</dbReference>
<organism evidence="7 8">
    <name type="scientific">Corynespora cassiicola Philippines</name>
    <dbReference type="NCBI Taxonomy" id="1448308"/>
    <lineage>
        <taxon>Eukaryota</taxon>
        <taxon>Fungi</taxon>
        <taxon>Dikarya</taxon>
        <taxon>Ascomycota</taxon>
        <taxon>Pezizomycotina</taxon>
        <taxon>Dothideomycetes</taxon>
        <taxon>Pleosporomycetidae</taxon>
        <taxon>Pleosporales</taxon>
        <taxon>Corynesporascaceae</taxon>
        <taxon>Corynespora</taxon>
    </lineage>
</organism>
<dbReference type="InterPro" id="IPR041677">
    <property type="entry name" value="DNA2/NAM7_AAA_11"/>
</dbReference>
<dbReference type="CDD" id="cd18808">
    <property type="entry name" value="SF1_C_Upf1"/>
    <property type="match status" value="1"/>
</dbReference>
<feature type="compositionally biased region" description="Basic and acidic residues" evidence="5">
    <location>
        <begin position="2217"/>
        <end position="2296"/>
    </location>
</feature>
<evidence type="ECO:0000256" key="5">
    <source>
        <dbReference type="SAM" id="MobiDB-lite"/>
    </source>
</evidence>
<dbReference type="FunFam" id="3.40.50.300:FF:000216">
    <property type="entry name" value="Type VII secretion ATPase EccA"/>
    <property type="match status" value="3"/>
</dbReference>
<dbReference type="Pfam" id="PF13087">
    <property type="entry name" value="AAA_12"/>
    <property type="match status" value="1"/>
</dbReference>
<feature type="compositionally biased region" description="Polar residues" evidence="5">
    <location>
        <begin position="1241"/>
        <end position="1254"/>
    </location>
</feature>
<dbReference type="InterPro" id="IPR027417">
    <property type="entry name" value="P-loop_NTPase"/>
</dbReference>
<dbReference type="SMART" id="SM00382">
    <property type="entry name" value="AAA"/>
    <property type="match status" value="4"/>
</dbReference>
<dbReference type="Pfam" id="PF17866">
    <property type="entry name" value="AAA_lid_6"/>
    <property type="match status" value="2"/>
</dbReference>
<feature type="region of interest" description="Disordered" evidence="5">
    <location>
        <begin position="2122"/>
        <end position="2300"/>
    </location>
</feature>
<feature type="domain" description="AAA+ ATPase" evidence="6">
    <location>
        <begin position="1617"/>
        <end position="1763"/>
    </location>
</feature>
<dbReference type="InterPro" id="IPR003593">
    <property type="entry name" value="AAA+_ATPase"/>
</dbReference>
<dbReference type="Pfam" id="PF00004">
    <property type="entry name" value="AAA"/>
    <property type="match status" value="3"/>
</dbReference>
<dbReference type="InterPro" id="IPR000641">
    <property type="entry name" value="CbxX/CfxQ"/>
</dbReference>
<keyword evidence="4" id="KW-0067">ATP-binding</keyword>
<feature type="region of interest" description="Disordered" evidence="5">
    <location>
        <begin position="1135"/>
        <end position="1157"/>
    </location>
</feature>
<dbReference type="CDD" id="cd00009">
    <property type="entry name" value="AAA"/>
    <property type="match status" value="2"/>
</dbReference>
<feature type="domain" description="AAA+ ATPase" evidence="6">
    <location>
        <begin position="1339"/>
        <end position="1475"/>
    </location>
</feature>
<accession>A0A2T2NNQ6</accession>
<evidence type="ECO:0000256" key="4">
    <source>
        <dbReference type="ARBA" id="ARBA00022840"/>
    </source>
</evidence>
<dbReference type="EMBL" id="KZ678135">
    <property type="protein sequence ID" value="PSN66896.1"/>
    <property type="molecule type" value="Genomic_DNA"/>
</dbReference>
<dbReference type="InterPro" id="IPR047187">
    <property type="entry name" value="SF1_C_Upf1"/>
</dbReference>
<evidence type="ECO:0000313" key="7">
    <source>
        <dbReference type="EMBL" id="PSN66896.1"/>
    </source>
</evidence>
<keyword evidence="2" id="KW-0547">Nucleotide-binding</keyword>
<protein>
    <submittedName>
        <fullName evidence="7">P-loop containing nucleoside triphosphate hydrolase protein</fullName>
    </submittedName>
</protein>
<dbReference type="CDD" id="cd06008">
    <property type="entry name" value="NF-X1-zinc-finger"/>
    <property type="match status" value="1"/>
</dbReference>
<dbReference type="FunFam" id="1.10.8.60:FF:000159">
    <property type="entry name" value="p-loop containing nucleoside triphosphate hydrolase protein"/>
    <property type="match status" value="1"/>
</dbReference>
<dbReference type="InterPro" id="IPR003959">
    <property type="entry name" value="ATPase_AAA_core"/>
</dbReference>
<dbReference type="Gene3D" id="3.40.50.300">
    <property type="entry name" value="P-loop containing nucleotide triphosphate hydrolases"/>
    <property type="match status" value="5"/>
</dbReference>
<dbReference type="InterPro" id="IPR041679">
    <property type="entry name" value="DNA2/NAM7-like_C"/>
</dbReference>
<dbReference type="InterPro" id="IPR050773">
    <property type="entry name" value="CbxX/CfxQ_RuBisCO_ESX"/>
</dbReference>
<feature type="compositionally biased region" description="Basic and acidic residues" evidence="5">
    <location>
        <begin position="1136"/>
        <end position="1157"/>
    </location>
</feature>
<dbReference type="Proteomes" id="UP000240883">
    <property type="component" value="Unassembled WGS sequence"/>
</dbReference>
<feature type="region of interest" description="Disordered" evidence="5">
    <location>
        <begin position="1211"/>
        <end position="1290"/>
    </location>
</feature>
<evidence type="ECO:0000256" key="3">
    <source>
        <dbReference type="ARBA" id="ARBA00022806"/>
    </source>
</evidence>
<feature type="compositionally biased region" description="Polar residues" evidence="5">
    <location>
        <begin position="2140"/>
        <end position="2149"/>
    </location>
</feature>
<dbReference type="SUPFAM" id="SSF52540">
    <property type="entry name" value="P-loop containing nucleoside triphosphate hydrolases"/>
    <property type="match status" value="4"/>
</dbReference>
<gene>
    <name evidence="7" type="ORF">BS50DRAFT_377391</name>
</gene>
<proteinExistence type="inferred from homology"/>
<dbReference type="GO" id="GO:0005524">
    <property type="term" value="F:ATP binding"/>
    <property type="evidence" value="ECO:0007669"/>
    <property type="project" value="UniProtKB-KW"/>
</dbReference>
<dbReference type="CDD" id="cd17936">
    <property type="entry name" value="EEXXEc_NFX1"/>
    <property type="match status" value="1"/>
</dbReference>
<dbReference type="GO" id="GO:0016887">
    <property type="term" value="F:ATP hydrolysis activity"/>
    <property type="evidence" value="ECO:0007669"/>
    <property type="project" value="InterPro"/>
</dbReference>
<dbReference type="FunFam" id="3.40.50.300:FF:001660">
    <property type="entry name" value="NF-X1 finger and helicase protein, putative"/>
    <property type="match status" value="1"/>
</dbReference>
<dbReference type="GO" id="GO:0004386">
    <property type="term" value="F:helicase activity"/>
    <property type="evidence" value="ECO:0007669"/>
    <property type="project" value="InterPro"/>
</dbReference>
<sequence length="2335" mass="261168">MTSEAVSKRDAGLIKVFNGVIHGHRDLRSSADAHRFLEALCVQPDSCKVVECVIAAKAGLTAVAKAFRFRADPDFLNGMAASALLYLADPALKQLYNGQFLHRILEQIVQPPSLWNSLVNAHHARALSEKGTQAFAWLLLEIFSCRTDALPDVRDVAERITDNESFINHSVLEVRTAGQKIKHILDATGSGTAGDGPSPGGRHDNDFADFREIKILPTADEFASTERPFYRRSDAIETIDPDARGLVHVDNQFRLLREDLLGELRNDFHIATGQKKGRRKVIITGLEYSWIDCGDARRRKPCCVKLLGKHGIPQLYRSKTVADRKQFLQDNKNILKHQSLGCLVSNQGIIAFASVDRDEDLLASKPPFLLLRIADEPSFRRVLLTSKLGYAFEFVQVDTAVFAYEPILKTLQTMTDMPLHKQILDMRPEMQETSSGIEPTDIIEEVRSNLGSDLQKILGMDKSVNLDDSQAQSLLSGLARRVSLIQGPPGTGKSFIGALIAKVLHDHTREAILVLTYTNHALDQFLVDLTDVGIPSTSILRLGGKFSPNTKHMSLSEQQTNYKMSPRTFQMIDNERFESESYLSLLMGRMSKFKKSRTDGQSLLDYLEFSEDSEFFDAFEVPESSEGFKIIGEDGKAISTTYLVERWVNGQDAGVLGDAARLHSNVWSIDKKMRIAHLQRWAKEMMEEQVVELGNLMQKYDLSQERQRQLYRQKNCHIMEQKRIIGCTTTAAAMMTDELRKLSPGIVLVEEAGEILESHILTAMTPQTKQLVLIGDHKQLRPKVNNYDLTIEKGDGYNLNQSMFERLVLAGVPHTTLNRQHRMRPEISSLVRGLTYPELEDAPSTKNRPVLRGFQDSIVFVSHNHAELNASKIADRRDEDATASKENQYEVEMVLKCLRYLGQQGYGTDDIVILTPYLGQLYLLLKTLGKDNDPILNDLDSFELIRAGLLTSASANVAKRRIRISTIDNYQGEESDIVIVSLTRSNDVGDIGFMSSPQRVNVLLSRARNALIIVGNAETFLKSRKGKDVWAPLMAQLQKAGHIYNGFPIKCQQHPDRLALITEAGQFDTTSPDGGCSEPCGKLLNCQVHPCPHSCHQLQDHSKMECTTLVEEKCPLGHKTSRRCHNKIKTCPKCQQEARERERKRQRDLKLDEERQERQRAYSVKLAQVQEEFEYQRRLWQNQVDDKEREDALAQKVKDLDSLKDRVQNFGSAAKPKSSHARSPSQKEQNQAQSDPLMASRDTQQVQNAAQGTAPQAGPSGSNGNRHSDDDSSSGGESEDDQSGAQGEWDWQKTYVGADNDAIDALMDMIGLEAVKQKFLDIKSKVDTAVRQNVALTGERFGAALLGNPGTGKTTVARLYARFLMRVGALPGDHFVETTGSALANEGVNGCKTHIDKILQEGGGVFFIDEAYQLVSGNSMSGGAVLDFLLAEIENLTGKIVFVMAGYHKQMETFFAHNPGIPSRIPITMEFEDYTDKELQRIFCQYINKRYKGNMNIEGGIKGLYVRIVARRIGSGRGRNGFGNAREVQNKISQITERQAKRLRRQRRSGTTPDDFLLAKEDLIGSEPSAVLKHNAAWKKLQQMIGLKTIKDSVQILLDTLQHNYHRELEEKPLISYSLNRCFLGSPGTGKTSIAKLYGRILADIGVLSNGEVVVKNPADFIGQHIGSSEANTKAILASTVGKVLVIDEAYMLSTKSGGSTADSYKTAVIDTIVAEVQSTPGEDRCVLLLGYKDQMEEMFRDVNPGLSRRFPLDSAFIFEDFTDSELRQILEMKLKDTGFKATDQAKRAAIEMLQRARNQPSFGNAGEVDIILDKAKAQHQKHFSSGKSSHRDTFEAIDFDPDFDRGQRAATRLPELFQGVFGCEDLVKQLQKYQTTAANMKSLGMDPREQIPFNFLFKGPPGTGKTTTAQKMGKVYYDMGFLANAKVVECSATDMIGQYVGQTGPKVQELLGKALGKVLFIDEAYRLAEGLFATEAMDELVDCLTKPRFAQKLIVILAGYDKDMDRLMGVNPGLTSRFPETVIFKPMDAETCLQLLTNSLARNNAAPLDLSVLQSPSVDIRRNILDRFEQLFRLSGWANARDVNQIAKNIFHATISEATPPITKLTVTEDLIINTMQAMISERSSRNSAVGSLRFGPSRRQQPMQTLNPEPPNAKPPPPPPPSTSKKVAPPPKKSEEKKAKPPLPDEEDSESDKDGLESILRAKRDPGVSDEEWEQLERDKRAMIAREREYRRELDEAAREERRLEDLKKAEKAAADEEERRQREAQRVQAELERRKNEERRAAMEKLREEERQVQKKLRGMGRCPVGYSWIKQSGGYRCAGGSHWLPDSALGL</sequence>
<dbReference type="Gene3D" id="1.10.8.60">
    <property type="match status" value="2"/>
</dbReference>
<dbReference type="PRINTS" id="PR00819">
    <property type="entry name" value="CBXCFQXSUPER"/>
</dbReference>
<dbReference type="FunFam" id="1.10.8.60:FF:000160">
    <property type="entry name" value="WGS project CABT00000000 data, contig 2.55"/>
    <property type="match status" value="1"/>
</dbReference>
<evidence type="ECO:0000259" key="6">
    <source>
        <dbReference type="SMART" id="SM00382"/>
    </source>
</evidence>
<dbReference type="InterPro" id="IPR041627">
    <property type="entry name" value="AAA_lid_6"/>
</dbReference>
<dbReference type="PANTHER" id="PTHR43392:SF2">
    <property type="entry name" value="AAA-TYPE ATPASE FAMILY PROTEIN _ ANKYRIN REPEAT FAMILY PROTEIN"/>
    <property type="match status" value="1"/>
</dbReference>
<evidence type="ECO:0000313" key="8">
    <source>
        <dbReference type="Proteomes" id="UP000240883"/>
    </source>
</evidence>
<keyword evidence="8" id="KW-1185">Reference proteome</keyword>
<feature type="compositionally biased region" description="Pro residues" evidence="5">
    <location>
        <begin position="2150"/>
        <end position="2164"/>
    </location>
</feature>
<name>A0A2T2NNQ6_CORCC</name>
<dbReference type="STRING" id="1448308.A0A2T2NNQ6"/>
<feature type="compositionally biased region" description="Polar residues" evidence="5">
    <location>
        <begin position="1221"/>
        <end position="1234"/>
    </location>
</feature>
<evidence type="ECO:0000256" key="1">
    <source>
        <dbReference type="ARBA" id="ARBA00010378"/>
    </source>
</evidence>